<protein>
    <recommendedName>
        <fullName evidence="7">Flagellar protein FliT</fullName>
    </recommendedName>
</protein>
<evidence type="ECO:0000256" key="3">
    <source>
        <dbReference type="ARBA" id="ARBA00022795"/>
    </source>
</evidence>
<keyword evidence="9" id="KW-0966">Cell projection</keyword>
<sequence length="123" mass="13970">MLNVSAMDVATNILILTEKLIEILKCDEADPNPDEWNSVLAQREEQITQLSKLQALGAKLNEQEKELLKKSHQLDQEILSLMKQQQSHVEEQLQQVNKAKTASKQYAGETTQVAYGAFFDKKK</sequence>
<dbReference type="OrthoDB" id="2475922at2"/>
<accession>A0A518V3K1</accession>
<proteinExistence type="inferred from homology"/>
<comment type="subcellular location">
    <subcellularLocation>
        <location evidence="1">Cytoplasm</location>
        <location evidence="1">Cytosol</location>
    </subcellularLocation>
</comment>
<organism evidence="9 10">
    <name type="scientific">Brevibacillus laterosporus</name>
    <name type="common">Bacillus laterosporus</name>
    <dbReference type="NCBI Taxonomy" id="1465"/>
    <lineage>
        <taxon>Bacteria</taxon>
        <taxon>Bacillati</taxon>
        <taxon>Bacillota</taxon>
        <taxon>Bacilli</taxon>
        <taxon>Bacillales</taxon>
        <taxon>Paenibacillaceae</taxon>
        <taxon>Brevibacillus</taxon>
    </lineage>
</organism>
<evidence type="ECO:0000256" key="1">
    <source>
        <dbReference type="ARBA" id="ARBA00004514"/>
    </source>
</evidence>
<keyword evidence="9" id="KW-0282">Flagellum</keyword>
<evidence type="ECO:0000256" key="4">
    <source>
        <dbReference type="ARBA" id="ARBA00023186"/>
    </source>
</evidence>
<name>A0A518V3K1_BRELA</name>
<evidence type="ECO:0000313" key="9">
    <source>
        <dbReference type="EMBL" id="QDX91577.1"/>
    </source>
</evidence>
<reference evidence="9 10" key="1">
    <citation type="submission" date="2018-11" db="EMBL/GenBank/DDBJ databases">
        <title>Phylogenetic determinants of toxin gene distribution in genomes of Brevibacillus laterosporus.</title>
        <authorList>
            <person name="Glare T.R."/>
            <person name="Durrant A."/>
            <person name="Berry C."/>
            <person name="Palma L."/>
            <person name="Ormskirk M."/>
            <person name="Cox M.O."/>
        </authorList>
    </citation>
    <scope>NUCLEOTIDE SEQUENCE [LARGE SCALE GENOMIC DNA]</scope>
    <source>
        <strain evidence="9 10">1821L</strain>
    </source>
</reference>
<keyword evidence="3" id="KW-1005">Bacterial flagellum biogenesis</keyword>
<evidence type="ECO:0000256" key="6">
    <source>
        <dbReference type="ARBA" id="ARBA00093785"/>
    </source>
</evidence>
<evidence type="ECO:0000256" key="7">
    <source>
        <dbReference type="ARBA" id="ARBA00093797"/>
    </source>
</evidence>
<dbReference type="Pfam" id="PF05400">
    <property type="entry name" value="FliT"/>
    <property type="match status" value="1"/>
</dbReference>
<comment type="function">
    <text evidence="5">May act as an export chaperone for the filament capping protein FliD.</text>
</comment>
<dbReference type="Proteomes" id="UP000319432">
    <property type="component" value="Chromosome"/>
</dbReference>
<keyword evidence="4" id="KW-0143">Chaperone</keyword>
<keyword evidence="9" id="KW-0969">Cilium</keyword>
<dbReference type="InterPro" id="IPR008622">
    <property type="entry name" value="FliT"/>
</dbReference>
<evidence type="ECO:0000256" key="2">
    <source>
        <dbReference type="ARBA" id="ARBA00022490"/>
    </source>
</evidence>
<evidence type="ECO:0000256" key="8">
    <source>
        <dbReference type="SAM" id="Coils"/>
    </source>
</evidence>
<dbReference type="AlphaFoldDB" id="A0A518V3K1"/>
<evidence type="ECO:0000313" key="10">
    <source>
        <dbReference type="Proteomes" id="UP000319432"/>
    </source>
</evidence>
<gene>
    <name evidence="9" type="ORF">EEL30_03860</name>
</gene>
<feature type="coiled-coil region" evidence="8">
    <location>
        <begin position="50"/>
        <end position="102"/>
    </location>
</feature>
<keyword evidence="2" id="KW-0963">Cytoplasm</keyword>
<comment type="similarity">
    <text evidence="6">Belongs to the bacillales FliT family.</text>
</comment>
<keyword evidence="8" id="KW-0175">Coiled coil</keyword>
<keyword evidence="10" id="KW-1185">Reference proteome</keyword>
<dbReference type="EMBL" id="CP033464">
    <property type="protein sequence ID" value="QDX91577.1"/>
    <property type="molecule type" value="Genomic_DNA"/>
</dbReference>
<evidence type="ECO:0000256" key="5">
    <source>
        <dbReference type="ARBA" id="ARBA00093765"/>
    </source>
</evidence>